<dbReference type="Pfam" id="PF05139">
    <property type="entry name" value="Erythro_esteras"/>
    <property type="match status" value="1"/>
</dbReference>
<name>A0A7Y7PPR7_9BACT</name>
<evidence type="ECO:0000256" key="1">
    <source>
        <dbReference type="SAM" id="SignalP"/>
    </source>
</evidence>
<keyword evidence="3" id="KW-1185">Reference proteome</keyword>
<accession>A0A7Y7PPR7</accession>
<proteinExistence type="predicted"/>
<dbReference type="InterPro" id="IPR052036">
    <property type="entry name" value="Hydrolase/PRTase-associated"/>
</dbReference>
<reference evidence="2 3" key="1">
    <citation type="submission" date="2020-05" db="EMBL/GenBank/DDBJ databases">
        <title>Hymenobacter terrestris sp. nov. and Hymenobacter lapidiphilus sp. nov., isolated from regoliths in Antarctica.</title>
        <authorList>
            <person name="Sedlacek I."/>
            <person name="Pantucek R."/>
            <person name="Zeman M."/>
            <person name="Holochova P."/>
            <person name="Kralova S."/>
            <person name="Stankova E."/>
            <person name="Sedo O."/>
            <person name="Micenkova L."/>
            <person name="Svec P."/>
            <person name="Gupta V."/>
            <person name="Sood U."/>
            <person name="Korpole U.S."/>
            <person name="Lal R."/>
        </authorList>
    </citation>
    <scope>NUCLEOTIDE SEQUENCE [LARGE SCALE GENOMIC DNA]</scope>
    <source>
        <strain evidence="2 3">P5342</strain>
    </source>
</reference>
<sequence>MLLRYLTLTIFFALSTLSGAAQTRAKRHVQQQLNRVASVEPDYHDNADLAAFGEAVGDARIVMLGEQDHGDGATFTAKTRLVKYLHEQKGFNVLAFEGDLFALNQGWEKVAGTPAAQAAFLNSNIYRYWSACQQCDNLLYQYVPQTTSTPHPLHISGFDNQLYSSFSKGHFPQYLHDLLAKNQLDFIKTSTYQQFFRPFVDTLLVSTNFITGKLDLDNQMHGLAIRDKHAKLQRFETCLDTITAQLSPHLSAGSFDRLLLRNLYALAQESAAYTEDHNTTYNVRDAQMADNLDWLVNTKFAGEKIIVWAASSHITKGKASDYLVQGRLPATQQVQIRAELAAIRPMGLVFTGDARNRAQTYILGFTSGSGMSQRTTVRAPTVLPSPSKNSLESWLPADVAYGFIDFKPLQSQQLPPEYFAMKGKGHQIIYANWPNFYDGIFYLRTMTPCLPTSFKPIK</sequence>
<dbReference type="GO" id="GO:0046677">
    <property type="term" value="P:response to antibiotic"/>
    <property type="evidence" value="ECO:0007669"/>
    <property type="project" value="InterPro"/>
</dbReference>
<dbReference type="Proteomes" id="UP000565521">
    <property type="component" value="Unassembled WGS sequence"/>
</dbReference>
<dbReference type="RefSeq" id="WP_176908648.1">
    <property type="nucleotide sequence ID" value="NZ_JABKAU010000018.1"/>
</dbReference>
<dbReference type="PANTHER" id="PTHR31299">
    <property type="entry name" value="ESTERASE, PUTATIVE (AFU_ORTHOLOGUE AFUA_1G05850)-RELATED"/>
    <property type="match status" value="1"/>
</dbReference>
<organism evidence="2 3">
    <name type="scientific">Hymenobacter lapidiphilus</name>
    <dbReference type="NCBI Taxonomy" id="2608003"/>
    <lineage>
        <taxon>Bacteria</taxon>
        <taxon>Pseudomonadati</taxon>
        <taxon>Bacteroidota</taxon>
        <taxon>Cytophagia</taxon>
        <taxon>Cytophagales</taxon>
        <taxon>Hymenobacteraceae</taxon>
        <taxon>Hymenobacter</taxon>
    </lineage>
</organism>
<protein>
    <submittedName>
        <fullName evidence="2">Erythromycin esterase family protein</fullName>
    </submittedName>
</protein>
<dbReference type="PANTHER" id="PTHR31299:SF0">
    <property type="entry name" value="ESTERASE, PUTATIVE (AFU_ORTHOLOGUE AFUA_1G05850)-RELATED"/>
    <property type="match status" value="1"/>
</dbReference>
<dbReference type="EMBL" id="JABKAU010000018">
    <property type="protein sequence ID" value="NVO31748.1"/>
    <property type="molecule type" value="Genomic_DNA"/>
</dbReference>
<gene>
    <name evidence="2" type="ORF">HW554_11050</name>
</gene>
<feature type="signal peptide" evidence="1">
    <location>
        <begin position="1"/>
        <end position="20"/>
    </location>
</feature>
<evidence type="ECO:0000313" key="2">
    <source>
        <dbReference type="EMBL" id="NVO31748.1"/>
    </source>
</evidence>
<evidence type="ECO:0000313" key="3">
    <source>
        <dbReference type="Proteomes" id="UP000565521"/>
    </source>
</evidence>
<dbReference type="SUPFAM" id="SSF159501">
    <property type="entry name" value="EreA/ChaN-like"/>
    <property type="match status" value="1"/>
</dbReference>
<dbReference type="AlphaFoldDB" id="A0A7Y7PPR7"/>
<feature type="chain" id="PRO_5031418840" evidence="1">
    <location>
        <begin position="21"/>
        <end position="458"/>
    </location>
</feature>
<dbReference type="CDD" id="cd14728">
    <property type="entry name" value="Ere-like"/>
    <property type="match status" value="1"/>
</dbReference>
<keyword evidence="1" id="KW-0732">Signal</keyword>
<comment type="caution">
    <text evidence="2">The sequence shown here is derived from an EMBL/GenBank/DDBJ whole genome shotgun (WGS) entry which is preliminary data.</text>
</comment>
<dbReference type="Gene3D" id="3.40.1660.10">
    <property type="entry name" value="EreA-like (biosynthetic domain)"/>
    <property type="match status" value="2"/>
</dbReference>
<dbReference type="InterPro" id="IPR007815">
    <property type="entry name" value="Emycin_Estase"/>
</dbReference>